<dbReference type="GO" id="GO:0003824">
    <property type="term" value="F:catalytic activity"/>
    <property type="evidence" value="ECO:0007669"/>
    <property type="project" value="InterPro"/>
</dbReference>
<gene>
    <name evidence="3" type="ORF">FCI23_00640</name>
</gene>
<evidence type="ECO:0000313" key="4">
    <source>
        <dbReference type="Proteomes" id="UP000305778"/>
    </source>
</evidence>
<dbReference type="AlphaFoldDB" id="A0A4U0SU23"/>
<dbReference type="PROSITE" id="PS00571">
    <property type="entry name" value="AMIDASES"/>
    <property type="match status" value="1"/>
</dbReference>
<dbReference type="EMBL" id="SUMC01000001">
    <property type="protein sequence ID" value="TKA13536.1"/>
    <property type="molecule type" value="Genomic_DNA"/>
</dbReference>
<accession>A0A4U0SU23</accession>
<dbReference type="InterPro" id="IPR000120">
    <property type="entry name" value="Amidase"/>
</dbReference>
<name>A0A4U0SU23_9ACTN</name>
<sequence length="460" mass="47431">MVRQAAAIRSRELSPVELTAHYLERIDRIDGTLGAYLTVTPERALDDAKRAERLVLDGGELPPLLGVSVPVKDLTPVAGIRFTSGSAAFADRVADSGTPLTDLLRAAGTVLLGKTNTPEFGLPAYTEGRVGPPARTPYDLTRGAGGSSGGAAVAVAAGLASAAHGSDGGGSIRIPASCCGVVGLKPSQGVVVAGPGRDVSDLVSDGPIARTVRDAAALLDVMAVPDPGRRSFLDWCDHEPVRLRIARWAAPDVPGVHVDPQVLEAYEKASALLAGLGHDIIDIPQPLAPGDRQAFDPVWAVLAALPPVPPERESELMPLTRWLRERGRAVTGLDYAGSLGALRAVGRKLADAVAPYDAVLTPTLAQLPAPLGALRDDSDPAADFAAQLAFTPFTAPFNIAGLPAISLPLHHTPAGLPIGTMLAAPHRADGPLLALAAQAEAAGPPARFPPLTHLFPGNAP</sequence>
<dbReference type="PANTHER" id="PTHR11895:SF7">
    <property type="entry name" value="GLUTAMYL-TRNA(GLN) AMIDOTRANSFERASE SUBUNIT A, MITOCHONDRIAL"/>
    <property type="match status" value="1"/>
</dbReference>
<dbReference type="InterPro" id="IPR020556">
    <property type="entry name" value="Amidase_CS"/>
</dbReference>
<feature type="domain" description="Amidase" evidence="2">
    <location>
        <begin position="17"/>
        <end position="433"/>
    </location>
</feature>
<dbReference type="Proteomes" id="UP000305778">
    <property type="component" value="Unassembled WGS sequence"/>
</dbReference>
<evidence type="ECO:0000256" key="1">
    <source>
        <dbReference type="ARBA" id="ARBA00009199"/>
    </source>
</evidence>
<dbReference type="Gene3D" id="3.90.1300.10">
    <property type="entry name" value="Amidase signature (AS) domain"/>
    <property type="match status" value="1"/>
</dbReference>
<dbReference type="Pfam" id="PF01425">
    <property type="entry name" value="Amidase"/>
    <property type="match status" value="1"/>
</dbReference>
<comment type="caution">
    <text evidence="3">The sequence shown here is derived from an EMBL/GenBank/DDBJ whole genome shotgun (WGS) entry which is preliminary data.</text>
</comment>
<keyword evidence="4" id="KW-1185">Reference proteome</keyword>
<dbReference type="InterPro" id="IPR023631">
    <property type="entry name" value="Amidase_dom"/>
</dbReference>
<evidence type="ECO:0000313" key="3">
    <source>
        <dbReference type="EMBL" id="TKA13536.1"/>
    </source>
</evidence>
<dbReference type="InterPro" id="IPR036928">
    <property type="entry name" value="AS_sf"/>
</dbReference>
<dbReference type="OrthoDB" id="5175573at2"/>
<proteinExistence type="inferred from homology"/>
<dbReference type="SUPFAM" id="SSF75304">
    <property type="entry name" value="Amidase signature (AS) enzymes"/>
    <property type="match status" value="1"/>
</dbReference>
<dbReference type="PANTHER" id="PTHR11895">
    <property type="entry name" value="TRANSAMIDASE"/>
    <property type="match status" value="1"/>
</dbReference>
<evidence type="ECO:0000259" key="2">
    <source>
        <dbReference type="Pfam" id="PF01425"/>
    </source>
</evidence>
<organism evidence="3 4">
    <name type="scientific">Actinacidiphila oryziradicis</name>
    <dbReference type="NCBI Taxonomy" id="2571141"/>
    <lineage>
        <taxon>Bacteria</taxon>
        <taxon>Bacillati</taxon>
        <taxon>Actinomycetota</taxon>
        <taxon>Actinomycetes</taxon>
        <taxon>Kitasatosporales</taxon>
        <taxon>Streptomycetaceae</taxon>
        <taxon>Actinacidiphila</taxon>
    </lineage>
</organism>
<comment type="similarity">
    <text evidence="1">Belongs to the amidase family.</text>
</comment>
<protein>
    <submittedName>
        <fullName evidence="3">Amidase</fullName>
    </submittedName>
</protein>
<reference evidence="3 4" key="1">
    <citation type="submission" date="2019-04" db="EMBL/GenBank/DDBJ databases">
        <title>Streptomyces oryziradicis sp. nov., a novel actinomycete isolated from rhizosphere soil of rice (Oryza sativa L.).</title>
        <authorList>
            <person name="Li C."/>
        </authorList>
    </citation>
    <scope>NUCLEOTIDE SEQUENCE [LARGE SCALE GENOMIC DNA]</scope>
    <source>
        <strain evidence="3 4">NEAU-C40</strain>
    </source>
</reference>